<dbReference type="OrthoDB" id="2969454at2"/>
<name>A0A0A5FTX1_9BACI</name>
<dbReference type="eggNOG" id="ENOG502ZMCP">
    <property type="taxonomic scope" value="Bacteria"/>
</dbReference>
<evidence type="ECO:0000313" key="1">
    <source>
        <dbReference type="EMBL" id="KGX83364.1"/>
    </source>
</evidence>
<gene>
    <name evidence="1" type="ORF">N783_04360</name>
</gene>
<protein>
    <submittedName>
        <fullName evidence="1">Uncharacterized protein</fullName>
    </submittedName>
</protein>
<sequence length="150" mass="17601">MKKIILVVFALILGFLWWHQYKENKEFMDSLLLHQPIERSQVHIARVWEANNNEKIIQKEELNKIISWFNDYPANKIADQSRIDGTSQNSKVKAGINIELKSGYKIKIFFVNGDSIYVTRTDIKGGMQITYSFLEEASKLEHYFEDSLEQ</sequence>
<dbReference type="Proteomes" id="UP000030403">
    <property type="component" value="Unassembled WGS sequence"/>
</dbReference>
<dbReference type="EMBL" id="AVPF01000116">
    <property type="protein sequence ID" value="KGX83364.1"/>
    <property type="molecule type" value="Genomic_DNA"/>
</dbReference>
<organism evidence="1 2">
    <name type="scientific">Pontibacillus marinus BH030004 = DSM 16465</name>
    <dbReference type="NCBI Taxonomy" id="1385511"/>
    <lineage>
        <taxon>Bacteria</taxon>
        <taxon>Bacillati</taxon>
        <taxon>Bacillota</taxon>
        <taxon>Bacilli</taxon>
        <taxon>Bacillales</taxon>
        <taxon>Bacillaceae</taxon>
        <taxon>Pontibacillus</taxon>
    </lineage>
</organism>
<accession>A0A0A5FTX1</accession>
<comment type="caution">
    <text evidence="1">The sequence shown here is derived from an EMBL/GenBank/DDBJ whole genome shotgun (WGS) entry which is preliminary data.</text>
</comment>
<keyword evidence="2" id="KW-1185">Reference proteome</keyword>
<evidence type="ECO:0000313" key="2">
    <source>
        <dbReference type="Proteomes" id="UP000030403"/>
    </source>
</evidence>
<reference evidence="1 2" key="1">
    <citation type="submission" date="2013-08" db="EMBL/GenBank/DDBJ databases">
        <authorList>
            <person name="Huang J."/>
            <person name="Wang G."/>
        </authorList>
    </citation>
    <scope>NUCLEOTIDE SEQUENCE [LARGE SCALE GENOMIC DNA]</scope>
    <source>
        <strain evidence="1 2">BH030004</strain>
    </source>
</reference>
<dbReference type="RefSeq" id="WP_027447700.1">
    <property type="nucleotide sequence ID" value="NZ_AULJ01000084.1"/>
</dbReference>
<dbReference type="AlphaFoldDB" id="A0A0A5FTX1"/>
<proteinExistence type="predicted"/>